<evidence type="ECO:0000313" key="1">
    <source>
        <dbReference type="EMBL" id="CAB4044580.1"/>
    </source>
</evidence>
<dbReference type="GO" id="GO:0003676">
    <property type="term" value="F:nucleic acid binding"/>
    <property type="evidence" value="ECO:0007669"/>
    <property type="project" value="InterPro"/>
</dbReference>
<protein>
    <submittedName>
        <fullName evidence="1">Uncharacterized protein</fullName>
    </submittedName>
</protein>
<evidence type="ECO:0000313" key="2">
    <source>
        <dbReference type="Proteomes" id="UP001152795"/>
    </source>
</evidence>
<organism evidence="1 2">
    <name type="scientific">Paramuricea clavata</name>
    <name type="common">Red gorgonian</name>
    <name type="synonym">Violescent sea-whip</name>
    <dbReference type="NCBI Taxonomy" id="317549"/>
    <lineage>
        <taxon>Eukaryota</taxon>
        <taxon>Metazoa</taxon>
        <taxon>Cnidaria</taxon>
        <taxon>Anthozoa</taxon>
        <taxon>Octocorallia</taxon>
        <taxon>Malacalcyonacea</taxon>
        <taxon>Plexauridae</taxon>
        <taxon>Paramuricea</taxon>
    </lineage>
</organism>
<dbReference type="InterPro" id="IPR009057">
    <property type="entry name" value="Homeodomain-like_sf"/>
</dbReference>
<dbReference type="EMBL" id="CACRXK020035488">
    <property type="protein sequence ID" value="CAB4044580.1"/>
    <property type="molecule type" value="Genomic_DNA"/>
</dbReference>
<accession>A0A6S7KQV6</accession>
<sequence length="264" mass="30553">MPAPYSQDLRWRVIWLAEIVGLDLQEVSFFFQLSEMTIRRYVKKFRELGNVSTAIIGRPYNCIAIHPHEELVIFEILQQYPEKTLGEDKRITRTCGYNLKGRPAKIYRRYSNWGPRITAIPIISMEGILDVGFYRGHVNGETFLTFVNNVLVPCLLPYNGFNPRSIVILDNAAIHHTQEAINAINATGAMLIFLPAYSPDFMPCEELFAQVKYDIAWQDCPDPELMLWESFLQSTDEQIKNYIYHAGYMQTMYVDNFNCNTTLT</sequence>
<dbReference type="Proteomes" id="UP001152795">
    <property type="component" value="Unassembled WGS sequence"/>
</dbReference>
<dbReference type="PANTHER" id="PTHR46564:SF1">
    <property type="entry name" value="TRANSPOSASE"/>
    <property type="match status" value="1"/>
</dbReference>
<comment type="caution">
    <text evidence="1">The sequence shown here is derived from an EMBL/GenBank/DDBJ whole genome shotgun (WGS) entry which is preliminary data.</text>
</comment>
<dbReference type="AlphaFoldDB" id="A0A6S7KQV6"/>
<gene>
    <name evidence="1" type="ORF">PACLA_8A042041</name>
</gene>
<dbReference type="Gene3D" id="3.30.420.10">
    <property type="entry name" value="Ribonuclease H-like superfamily/Ribonuclease H"/>
    <property type="match status" value="1"/>
</dbReference>
<dbReference type="PANTHER" id="PTHR46564">
    <property type="entry name" value="TRANSPOSASE"/>
    <property type="match status" value="1"/>
</dbReference>
<dbReference type="Pfam" id="PF13358">
    <property type="entry name" value="DDE_3"/>
    <property type="match status" value="1"/>
</dbReference>
<feature type="non-terminal residue" evidence="1">
    <location>
        <position position="264"/>
    </location>
</feature>
<keyword evidence="2" id="KW-1185">Reference proteome</keyword>
<dbReference type="OrthoDB" id="5946360at2759"/>
<dbReference type="InterPro" id="IPR036397">
    <property type="entry name" value="RNaseH_sf"/>
</dbReference>
<reference evidence="1" key="1">
    <citation type="submission" date="2020-04" db="EMBL/GenBank/DDBJ databases">
        <authorList>
            <person name="Alioto T."/>
            <person name="Alioto T."/>
            <person name="Gomez Garrido J."/>
        </authorList>
    </citation>
    <scope>NUCLEOTIDE SEQUENCE</scope>
    <source>
        <strain evidence="1">A484AB</strain>
    </source>
</reference>
<name>A0A6S7KQV6_PARCT</name>
<dbReference type="SUPFAM" id="SSF46689">
    <property type="entry name" value="Homeodomain-like"/>
    <property type="match status" value="1"/>
</dbReference>
<dbReference type="InterPro" id="IPR038717">
    <property type="entry name" value="Tc1-like_DDE_dom"/>
</dbReference>
<proteinExistence type="predicted"/>